<dbReference type="Pfam" id="PF17674">
    <property type="entry name" value="HHH_9"/>
    <property type="match status" value="1"/>
</dbReference>
<dbReference type="CDD" id="cd05685">
    <property type="entry name" value="S1_Tex"/>
    <property type="match status" value="1"/>
</dbReference>
<dbReference type="PROSITE" id="PS50126">
    <property type="entry name" value="S1"/>
    <property type="match status" value="1"/>
</dbReference>
<dbReference type="GO" id="GO:0003735">
    <property type="term" value="F:structural constituent of ribosome"/>
    <property type="evidence" value="ECO:0007669"/>
    <property type="project" value="TreeGrafter"/>
</dbReference>
<reference evidence="3 4" key="1">
    <citation type="submission" date="2016-01" db="EMBL/GenBank/DDBJ databases">
        <title>High potential of lignocellulose degradation of a new Verrucomicrobia species.</title>
        <authorList>
            <person name="Wang Y."/>
            <person name="Shi Y."/>
            <person name="Qiu Z."/>
            <person name="Liu S."/>
            <person name="Yang H."/>
        </authorList>
    </citation>
    <scope>NUCLEOTIDE SEQUENCE [LARGE SCALE GENOMIC DNA]</scope>
    <source>
        <strain evidence="3 4">TSB47</strain>
    </source>
</reference>
<evidence type="ECO:0000313" key="3">
    <source>
        <dbReference type="EMBL" id="OAM87832.1"/>
    </source>
</evidence>
<dbReference type="InterPro" id="IPR023323">
    <property type="entry name" value="Tex-like_dom_sf"/>
</dbReference>
<dbReference type="GO" id="GO:0006139">
    <property type="term" value="P:nucleobase-containing compound metabolic process"/>
    <property type="evidence" value="ECO:0007669"/>
    <property type="project" value="InterPro"/>
</dbReference>
<keyword evidence="4" id="KW-1185">Reference proteome</keyword>
<dbReference type="SUPFAM" id="SSF47781">
    <property type="entry name" value="RuvA domain 2-like"/>
    <property type="match status" value="2"/>
</dbReference>
<gene>
    <name evidence="3" type="ORF">AW736_20480</name>
</gene>
<dbReference type="GO" id="GO:0005737">
    <property type="term" value="C:cytoplasm"/>
    <property type="evidence" value="ECO:0007669"/>
    <property type="project" value="UniProtKB-ARBA"/>
</dbReference>
<dbReference type="PANTHER" id="PTHR10724">
    <property type="entry name" value="30S RIBOSOMAL PROTEIN S1"/>
    <property type="match status" value="1"/>
</dbReference>
<dbReference type="Pfam" id="PF16921">
    <property type="entry name" value="Tex_YqgF"/>
    <property type="match status" value="1"/>
</dbReference>
<dbReference type="InterPro" id="IPR032639">
    <property type="entry name" value="Tex_YqgF"/>
</dbReference>
<dbReference type="Gene3D" id="2.40.50.140">
    <property type="entry name" value="Nucleic acid-binding proteins"/>
    <property type="match status" value="1"/>
</dbReference>
<comment type="caution">
    <text evidence="3">The sequence shown here is derived from an EMBL/GenBank/DDBJ whole genome shotgun (WGS) entry which is preliminary data.</text>
</comment>
<dbReference type="InterPro" id="IPR055179">
    <property type="entry name" value="Tex-like_central_region"/>
</dbReference>
<sequence>MSTPNPDHVLRITQELGLKVHQVATTAQLLAEGATVPFIARYRKEATGELDEVQITAIRDRSEQLAALDERRASITASLKERNLLTDDLAKKIAAAETLNALEDIYLPFRPKKRTRATIAREKGLEPLADLILAQDPAADPAAEAAAYVNREYTPDDGKNTPQTIASADEALAGARDIIAERISDDAPTRAKLRALSQGTAVISSKVISGKETEGAKFKDYFEWSEPLAKAPSHRVLAMRRGEKELVLMMRITVDETAALAEIEPLHVKSATQRSAGMAGMSLRSEPARDFADKNVRAPVPPAVENTCAHHVRLAVADAYKRLLAPAMETEMRLETKKRADETAIKVFAENLRELLLASPLGQKNTLAIDPGFRTGCKVVILDRQGKLLHNDVVYPEQGASRSDEAREKIAGFITFFKIEAIAIGNGTAGRETEAFIRSLDLPKSIPVVMVNESGASIYSASEVAREEFPDHDITVRGAVSIGRRLMDPLAELVKLDPKSIGVGQYQHDVDQNALKRSLDDTVVSSVNAVGVEVNTASKQLLSYVSGLNSSIAANIVAHRNENGPFKSRAELLGVSRLGPKAYEQAAGFLRIRDAGNPLDASAVHPESYAIVEKMAADLGVTVADLVRDEKARRKIKLEAYVTDTVGLPTLNDILAELAKPGRDPRQKFEAFAFADGVNKPEDLKPGMKLPGIVTNVTAFGAFVDIGVHQDGLVHVSQLADAFVKDPAEIVKVSQRVTVTVTEVDLARGRIALSMRSKPELGAKTGQRAAPGAGGFRGGQRPGGNGFGGAAPRRDSGQSLGGDWFTAALNKKK</sequence>
<dbReference type="SUPFAM" id="SSF50249">
    <property type="entry name" value="Nucleic acid-binding proteins"/>
    <property type="match status" value="1"/>
</dbReference>
<dbReference type="InterPro" id="IPR012337">
    <property type="entry name" value="RNaseH-like_sf"/>
</dbReference>
<dbReference type="RefSeq" id="WP_068772166.1">
    <property type="nucleotide sequence ID" value="NZ_CP109796.1"/>
</dbReference>
<protein>
    <submittedName>
        <fullName evidence="3">RNA-binding transcriptional accessory protein</fullName>
    </submittedName>
</protein>
<evidence type="ECO:0000259" key="2">
    <source>
        <dbReference type="PROSITE" id="PS50126"/>
    </source>
</evidence>
<organism evidence="3 4">
    <name type="scientific">Termitidicoccus mucosus</name>
    <dbReference type="NCBI Taxonomy" id="1184151"/>
    <lineage>
        <taxon>Bacteria</taxon>
        <taxon>Pseudomonadati</taxon>
        <taxon>Verrucomicrobiota</taxon>
        <taxon>Opitutia</taxon>
        <taxon>Opitutales</taxon>
        <taxon>Opitutaceae</taxon>
        <taxon>Termitidicoccus</taxon>
    </lineage>
</organism>
<dbReference type="GO" id="GO:0003729">
    <property type="term" value="F:mRNA binding"/>
    <property type="evidence" value="ECO:0007669"/>
    <property type="project" value="UniProtKB-ARBA"/>
</dbReference>
<dbReference type="FunFam" id="1.10.150.310:FF:000001">
    <property type="entry name" value="RNA-binding transcriptional accessory protein"/>
    <property type="match status" value="1"/>
</dbReference>
<dbReference type="Gene3D" id="1.10.3500.10">
    <property type="entry name" value="Tex N-terminal region-like"/>
    <property type="match status" value="1"/>
</dbReference>
<dbReference type="EMBL" id="LRRQ01000156">
    <property type="protein sequence ID" value="OAM87832.1"/>
    <property type="molecule type" value="Genomic_DNA"/>
</dbReference>
<proteinExistence type="predicted"/>
<name>A0A178ICU0_9BACT</name>
<dbReference type="Pfam" id="PF22706">
    <property type="entry name" value="Tex_central_region"/>
    <property type="match status" value="1"/>
</dbReference>
<dbReference type="SUPFAM" id="SSF53098">
    <property type="entry name" value="Ribonuclease H-like"/>
    <property type="match status" value="1"/>
</dbReference>
<dbReference type="FunFam" id="2.40.50.140:FF:000051">
    <property type="entry name" value="RNA-binding transcriptional accessory protein"/>
    <property type="match status" value="1"/>
</dbReference>
<dbReference type="InterPro" id="IPR050437">
    <property type="entry name" value="Ribos_protein_bS1-like"/>
</dbReference>
<dbReference type="InterPro" id="IPR041692">
    <property type="entry name" value="HHH_9"/>
</dbReference>
<evidence type="ECO:0000256" key="1">
    <source>
        <dbReference type="SAM" id="MobiDB-lite"/>
    </source>
</evidence>
<dbReference type="InterPro" id="IPR037027">
    <property type="entry name" value="YqgF/RNaseH-like_dom_sf"/>
</dbReference>
<dbReference type="InterPro" id="IPR012340">
    <property type="entry name" value="NA-bd_OB-fold"/>
</dbReference>
<dbReference type="InterPro" id="IPR018974">
    <property type="entry name" value="Tex-like_N"/>
</dbReference>
<dbReference type="InterPro" id="IPR006641">
    <property type="entry name" value="YqgF/RNaseH-like_dom"/>
</dbReference>
<feature type="compositionally biased region" description="Gly residues" evidence="1">
    <location>
        <begin position="772"/>
        <end position="789"/>
    </location>
</feature>
<dbReference type="Proteomes" id="UP000078486">
    <property type="component" value="Unassembled WGS sequence"/>
</dbReference>
<dbReference type="SUPFAM" id="SSF158832">
    <property type="entry name" value="Tex N-terminal region-like"/>
    <property type="match status" value="1"/>
</dbReference>
<dbReference type="STRING" id="1184151.AW736_20480"/>
<dbReference type="SMART" id="SM00316">
    <property type="entry name" value="S1"/>
    <property type="match status" value="1"/>
</dbReference>
<dbReference type="Gene3D" id="3.30.420.140">
    <property type="entry name" value="YqgF/RNase H-like domain"/>
    <property type="match status" value="1"/>
</dbReference>
<dbReference type="Gene3D" id="1.10.10.650">
    <property type="entry name" value="RuvA domain 2-like"/>
    <property type="match status" value="1"/>
</dbReference>
<dbReference type="AlphaFoldDB" id="A0A178ICU0"/>
<feature type="region of interest" description="Disordered" evidence="1">
    <location>
        <begin position="758"/>
        <end position="813"/>
    </location>
</feature>
<feature type="domain" description="S1 motif" evidence="2">
    <location>
        <begin position="687"/>
        <end position="756"/>
    </location>
</feature>
<dbReference type="Pfam" id="PF12836">
    <property type="entry name" value="HHH_3"/>
    <property type="match status" value="1"/>
</dbReference>
<dbReference type="InterPro" id="IPR003029">
    <property type="entry name" value="S1_domain"/>
</dbReference>
<dbReference type="InterPro" id="IPR023319">
    <property type="entry name" value="Tex-like_HTH_dom_sf"/>
</dbReference>
<dbReference type="SMART" id="SM00732">
    <property type="entry name" value="YqgFc"/>
    <property type="match status" value="1"/>
</dbReference>
<evidence type="ECO:0000313" key="4">
    <source>
        <dbReference type="Proteomes" id="UP000078486"/>
    </source>
</evidence>
<dbReference type="InterPro" id="IPR044146">
    <property type="entry name" value="S1_Tex"/>
</dbReference>
<accession>A0A178ICU0</accession>
<dbReference type="OrthoDB" id="9804714at2"/>
<dbReference type="Pfam" id="PF09371">
    <property type="entry name" value="Tex_N"/>
    <property type="match status" value="1"/>
</dbReference>
<dbReference type="InterPro" id="IPR010994">
    <property type="entry name" value="RuvA_2-like"/>
</dbReference>
<dbReference type="PANTHER" id="PTHR10724:SF10">
    <property type="entry name" value="S1 RNA-BINDING DOMAIN-CONTAINING PROTEIN 1"/>
    <property type="match status" value="1"/>
</dbReference>
<dbReference type="FunFam" id="1.10.10.650:FF:000001">
    <property type="entry name" value="S1 RNA-binding domain 1"/>
    <property type="match status" value="1"/>
</dbReference>
<dbReference type="FunFam" id="3.30.420.140:FF:000001">
    <property type="entry name" value="RNA-binding transcriptional accessory protein"/>
    <property type="match status" value="1"/>
</dbReference>
<dbReference type="Pfam" id="PF00575">
    <property type="entry name" value="S1"/>
    <property type="match status" value="1"/>
</dbReference>
<dbReference type="GO" id="GO:0006412">
    <property type="term" value="P:translation"/>
    <property type="evidence" value="ECO:0007669"/>
    <property type="project" value="TreeGrafter"/>
</dbReference>
<dbReference type="Gene3D" id="1.10.150.310">
    <property type="entry name" value="Tex RuvX-like domain-like"/>
    <property type="match status" value="1"/>
</dbReference>